<dbReference type="PANTHER" id="PTHR33376">
    <property type="match status" value="1"/>
</dbReference>
<dbReference type="Proteomes" id="UP001161409">
    <property type="component" value="Unassembled WGS sequence"/>
</dbReference>
<feature type="chain" id="PRO_5047361057" evidence="2">
    <location>
        <begin position="29"/>
        <end position="343"/>
    </location>
</feature>
<keyword evidence="4" id="KW-1185">Reference proteome</keyword>
<dbReference type="NCBIfam" id="NF037995">
    <property type="entry name" value="TRAP_S1"/>
    <property type="match status" value="1"/>
</dbReference>
<dbReference type="InterPro" id="IPR038404">
    <property type="entry name" value="TRAP_DctP_sf"/>
</dbReference>
<accession>A0ABQ5U568</accession>
<protein>
    <submittedName>
        <fullName evidence="3">ABC transporter substrate-binding protein</fullName>
    </submittedName>
</protein>
<proteinExistence type="predicted"/>
<reference evidence="3" key="1">
    <citation type="journal article" date="2014" name="Int. J. Syst. Evol. Microbiol.">
        <title>Complete genome of a new Firmicutes species belonging to the dominant human colonic microbiota ('Ruminococcus bicirculans') reveals two chromosomes and a selective capacity to utilize plant glucans.</title>
        <authorList>
            <consortium name="NISC Comparative Sequencing Program"/>
            <person name="Wegmann U."/>
            <person name="Louis P."/>
            <person name="Goesmann A."/>
            <person name="Henrissat B."/>
            <person name="Duncan S.H."/>
            <person name="Flint H.J."/>
        </authorList>
    </citation>
    <scope>NUCLEOTIDE SEQUENCE</scope>
    <source>
        <strain evidence="3">NBRC 103408</strain>
    </source>
</reference>
<feature type="signal peptide" evidence="2">
    <location>
        <begin position="1"/>
        <end position="28"/>
    </location>
</feature>
<dbReference type="EMBL" id="BSNF01000008">
    <property type="protein sequence ID" value="GLQ07320.1"/>
    <property type="molecule type" value="Genomic_DNA"/>
</dbReference>
<evidence type="ECO:0000256" key="1">
    <source>
        <dbReference type="ARBA" id="ARBA00022729"/>
    </source>
</evidence>
<evidence type="ECO:0000313" key="3">
    <source>
        <dbReference type="EMBL" id="GLQ07320.1"/>
    </source>
</evidence>
<comment type="caution">
    <text evidence="3">The sequence shown here is derived from an EMBL/GenBank/DDBJ whole genome shotgun (WGS) entry which is preliminary data.</text>
</comment>
<dbReference type="RefSeq" id="WP_169561400.1">
    <property type="nucleotide sequence ID" value="NZ_BSNF01000008.1"/>
</dbReference>
<evidence type="ECO:0000256" key="2">
    <source>
        <dbReference type="SAM" id="SignalP"/>
    </source>
</evidence>
<keyword evidence="1 2" id="KW-0732">Signal</keyword>
<dbReference type="InterPro" id="IPR018389">
    <property type="entry name" value="DctP_fam"/>
</dbReference>
<evidence type="ECO:0000313" key="4">
    <source>
        <dbReference type="Proteomes" id="UP001161409"/>
    </source>
</evidence>
<gene>
    <name evidence="3" type="ORF">GCM10007924_25410</name>
</gene>
<name>A0ABQ5U568_9PROT</name>
<dbReference type="PROSITE" id="PS51318">
    <property type="entry name" value="TAT"/>
    <property type="match status" value="1"/>
</dbReference>
<dbReference type="InterPro" id="IPR006311">
    <property type="entry name" value="TAT_signal"/>
</dbReference>
<sequence>MKTRRYVIKAALTAITAAGMLSAASAEAKEYKIDVALDTGPNHIRNISIKKWADVLNAKSNGELKINVFEGASKFKGSAVPTALAQGTLDMGVPGTWQLTKFIPEYGVIFLPMFFGRDRQVTYQVMDGEIGKELVTKTEQKLNVKILGRFIDIGPAITFMKTEAIKSPTDYEGKRIRIAGSAAHARRYEALGANAVKVSWPDVPQALQTGMVDGVMTAFESVRSAKLWDSGIKYAYVDQHAFHQYVPMINMELWNSLPKKLQDLMETTWDEAVGPQREFTADRDSDARTESIQNGITVFDASAKDLDTLRESLYPIQDSVIEELRIDPDFAKRTQAAVEKAAL</sequence>
<dbReference type="PANTHER" id="PTHR33376:SF15">
    <property type="entry name" value="BLL6794 PROTEIN"/>
    <property type="match status" value="1"/>
</dbReference>
<dbReference type="SUPFAM" id="SSF53850">
    <property type="entry name" value="Periplasmic binding protein-like II"/>
    <property type="match status" value="1"/>
</dbReference>
<dbReference type="Pfam" id="PF03480">
    <property type="entry name" value="DctP"/>
    <property type="match status" value="1"/>
</dbReference>
<organism evidence="3 4">
    <name type="scientific">Sneathiella chinensis</name>
    <dbReference type="NCBI Taxonomy" id="349750"/>
    <lineage>
        <taxon>Bacteria</taxon>
        <taxon>Pseudomonadati</taxon>
        <taxon>Pseudomonadota</taxon>
        <taxon>Alphaproteobacteria</taxon>
        <taxon>Sneathiellales</taxon>
        <taxon>Sneathiellaceae</taxon>
        <taxon>Sneathiella</taxon>
    </lineage>
</organism>
<reference evidence="3" key="2">
    <citation type="submission" date="2023-01" db="EMBL/GenBank/DDBJ databases">
        <title>Draft genome sequence of Sneathiella chinensis strain NBRC 103408.</title>
        <authorList>
            <person name="Sun Q."/>
            <person name="Mori K."/>
        </authorList>
    </citation>
    <scope>NUCLEOTIDE SEQUENCE</scope>
    <source>
        <strain evidence="3">NBRC 103408</strain>
    </source>
</reference>
<dbReference type="Gene3D" id="3.40.190.170">
    <property type="entry name" value="Bacterial extracellular solute-binding protein, family 7"/>
    <property type="match status" value="1"/>
</dbReference>